<dbReference type="Proteomes" id="UP000198384">
    <property type="component" value="Unassembled WGS sequence"/>
</dbReference>
<name>A0A238W5E7_9FLAO</name>
<dbReference type="OrthoDB" id="1443962at2"/>
<dbReference type="Pfam" id="PF13715">
    <property type="entry name" value="CarbopepD_reg_2"/>
    <property type="match status" value="1"/>
</dbReference>
<dbReference type="InterPro" id="IPR008969">
    <property type="entry name" value="CarboxyPept-like_regulatory"/>
</dbReference>
<organism evidence="2 3">
    <name type="scientific">Lutibacter agarilyticus</name>
    <dbReference type="NCBI Taxonomy" id="1109740"/>
    <lineage>
        <taxon>Bacteria</taxon>
        <taxon>Pseudomonadati</taxon>
        <taxon>Bacteroidota</taxon>
        <taxon>Flavobacteriia</taxon>
        <taxon>Flavobacteriales</taxon>
        <taxon>Flavobacteriaceae</taxon>
        <taxon>Lutibacter</taxon>
    </lineage>
</organism>
<accession>A0A238W5E7</accession>
<dbReference type="SUPFAM" id="SSF49464">
    <property type="entry name" value="Carboxypeptidase regulatory domain-like"/>
    <property type="match status" value="1"/>
</dbReference>
<evidence type="ECO:0000313" key="3">
    <source>
        <dbReference type="Proteomes" id="UP000198384"/>
    </source>
</evidence>
<protein>
    <submittedName>
        <fullName evidence="2">CarboxypepD_reg-like domain-containing protein</fullName>
    </submittedName>
</protein>
<reference evidence="2 3" key="1">
    <citation type="submission" date="2017-06" db="EMBL/GenBank/DDBJ databases">
        <authorList>
            <person name="Kim H.J."/>
            <person name="Triplett B.A."/>
        </authorList>
    </citation>
    <scope>NUCLEOTIDE SEQUENCE [LARGE SCALE GENOMIC DNA]</scope>
    <source>
        <strain evidence="2 3">DSM 29150</strain>
    </source>
</reference>
<dbReference type="AlphaFoldDB" id="A0A238W5E7"/>
<feature type="signal peptide" evidence="1">
    <location>
        <begin position="1"/>
        <end position="20"/>
    </location>
</feature>
<evidence type="ECO:0000313" key="2">
    <source>
        <dbReference type="EMBL" id="SNR41544.1"/>
    </source>
</evidence>
<gene>
    <name evidence="2" type="ORF">SAMN06265371_102428</name>
</gene>
<keyword evidence="3" id="KW-1185">Reference proteome</keyword>
<keyword evidence="1" id="KW-0732">Signal</keyword>
<dbReference type="EMBL" id="FZNT01000002">
    <property type="protein sequence ID" value="SNR41544.1"/>
    <property type="molecule type" value="Genomic_DNA"/>
</dbReference>
<sequence>MKRYFLAFCLLFSALTYSQSFEMSSLVKNTSQNGTIKGIILDNEYNNEPLAFATITIKNSNSSTTSEIDGSFSFNLKPGTYDLIFSFTGYKNIELNNVVVTSNATSSCNQILSALPFEPAMAVSQIK</sequence>
<proteinExistence type="predicted"/>
<feature type="chain" id="PRO_5013076744" evidence="1">
    <location>
        <begin position="21"/>
        <end position="127"/>
    </location>
</feature>
<dbReference type="RefSeq" id="WP_089380604.1">
    <property type="nucleotide sequence ID" value="NZ_FZNT01000002.1"/>
</dbReference>
<evidence type="ECO:0000256" key="1">
    <source>
        <dbReference type="SAM" id="SignalP"/>
    </source>
</evidence>
<dbReference type="Gene3D" id="2.60.40.1120">
    <property type="entry name" value="Carboxypeptidase-like, regulatory domain"/>
    <property type="match status" value="1"/>
</dbReference>